<gene>
    <name evidence="1" type="ORF">GCM10023258_04500</name>
</gene>
<sequence length="71" mass="7704">MGPGLTVTDPVHLASAKQLRQQYLHPTHPTHPTQPTPAVEDELARDLADYDRAFGLADLTNLTDLTNGEVA</sequence>
<protein>
    <submittedName>
        <fullName evidence="1">Uncharacterized protein</fullName>
    </submittedName>
</protein>
<organism evidence="1 2">
    <name type="scientific">Terrabacter aeriphilus</name>
    <dbReference type="NCBI Taxonomy" id="515662"/>
    <lineage>
        <taxon>Bacteria</taxon>
        <taxon>Bacillati</taxon>
        <taxon>Actinomycetota</taxon>
        <taxon>Actinomycetes</taxon>
        <taxon>Micrococcales</taxon>
        <taxon>Intrasporangiaceae</taxon>
        <taxon>Terrabacter</taxon>
    </lineage>
</organism>
<dbReference type="EMBL" id="BAABIW010000006">
    <property type="protein sequence ID" value="GAA5017980.1"/>
    <property type="molecule type" value="Genomic_DNA"/>
</dbReference>
<proteinExistence type="predicted"/>
<keyword evidence="2" id="KW-1185">Reference proteome</keyword>
<accession>A0ABP9J3F4</accession>
<evidence type="ECO:0000313" key="1">
    <source>
        <dbReference type="EMBL" id="GAA5017980.1"/>
    </source>
</evidence>
<reference evidence="2" key="1">
    <citation type="journal article" date="2019" name="Int. J. Syst. Evol. Microbiol.">
        <title>The Global Catalogue of Microorganisms (GCM) 10K type strain sequencing project: providing services to taxonomists for standard genome sequencing and annotation.</title>
        <authorList>
            <consortium name="The Broad Institute Genomics Platform"/>
            <consortium name="The Broad Institute Genome Sequencing Center for Infectious Disease"/>
            <person name="Wu L."/>
            <person name="Ma J."/>
        </authorList>
    </citation>
    <scope>NUCLEOTIDE SEQUENCE [LARGE SCALE GENOMIC DNA]</scope>
    <source>
        <strain evidence="2">JCM 17687</strain>
    </source>
</reference>
<dbReference type="Proteomes" id="UP001500427">
    <property type="component" value="Unassembled WGS sequence"/>
</dbReference>
<name>A0ABP9J3F4_9MICO</name>
<comment type="caution">
    <text evidence="1">The sequence shown here is derived from an EMBL/GenBank/DDBJ whole genome shotgun (WGS) entry which is preliminary data.</text>
</comment>
<evidence type="ECO:0000313" key="2">
    <source>
        <dbReference type="Proteomes" id="UP001500427"/>
    </source>
</evidence>